<name>A0A8I1E9H9_9PSED</name>
<reference evidence="2" key="1">
    <citation type="submission" date="2020-12" db="EMBL/GenBank/DDBJ databases">
        <title>Comparative genomic insights into the epidemiology and virulence of plant pathogenic Pseudomonads from Turkey.</title>
        <authorList>
            <person name="Dillon M."/>
            <person name="Ruiz-Bedoya T."/>
            <person name="Bendalovic-Torma C."/>
            <person name="Guttman K.M."/>
            <person name="Kwak H."/>
            <person name="Middleton M.A."/>
            <person name="Wang P.W."/>
            <person name="Horuz S."/>
            <person name="Aysan Y."/>
            <person name="Guttman D.S."/>
        </authorList>
    </citation>
    <scope>NUCLEOTIDE SEQUENCE</scope>
    <source>
        <strain evidence="2">S5_IA_3a</strain>
    </source>
</reference>
<evidence type="ECO:0000313" key="3">
    <source>
        <dbReference type="Proteomes" id="UP000645865"/>
    </source>
</evidence>
<gene>
    <name evidence="2" type="ORF">YA0853_28685</name>
</gene>
<feature type="domain" description="Bacterial CdiA-CT RNAse A" evidence="1">
    <location>
        <begin position="51"/>
        <end position="161"/>
    </location>
</feature>
<dbReference type="InterPro" id="IPR041436">
    <property type="entry name" value="RNAse_A_bac"/>
</dbReference>
<comment type="caution">
    <text evidence="2">The sequence shown here is derived from an EMBL/GenBank/DDBJ whole genome shotgun (WGS) entry which is preliminary data.</text>
</comment>
<dbReference type="Proteomes" id="UP000645865">
    <property type="component" value="Unassembled WGS sequence"/>
</dbReference>
<dbReference type="AlphaFoldDB" id="A0A8I1E9H9"/>
<proteinExistence type="predicted"/>
<dbReference type="CDD" id="cd20684">
    <property type="entry name" value="CdiA-CT_Yk_RNaseA-like"/>
    <property type="match status" value="1"/>
</dbReference>
<protein>
    <recommendedName>
        <fullName evidence="1">Bacterial CdiA-CT RNAse A domain-containing protein</fullName>
    </recommendedName>
</protein>
<sequence>MLTTKQAQGPSTLTGWIDPLGLSCKKTNCPEGPYSVIVPRGGLAAHEAAGGHLMEKHVGRTNKQLLDRLKQEPNIPAASTFHDRASAELAISSVINENKTKIKNFLKGSNNQLVIIQKPKEPIGTSIKKKTTTPVPGKEIYLIIRRDKNMPNGYRIHTGFPNP</sequence>
<dbReference type="EMBL" id="JAEILH010000057">
    <property type="protein sequence ID" value="MBI6627601.1"/>
    <property type="molecule type" value="Genomic_DNA"/>
</dbReference>
<accession>A0A8I1E9H9</accession>
<evidence type="ECO:0000259" key="1">
    <source>
        <dbReference type="Pfam" id="PF18431"/>
    </source>
</evidence>
<dbReference type="Pfam" id="PF18431">
    <property type="entry name" value="RNAse_A_bac"/>
    <property type="match status" value="1"/>
</dbReference>
<organism evidence="2 3">
    <name type="scientific">Pseudomonas rhodesiae</name>
    <dbReference type="NCBI Taxonomy" id="76760"/>
    <lineage>
        <taxon>Bacteria</taxon>
        <taxon>Pseudomonadati</taxon>
        <taxon>Pseudomonadota</taxon>
        <taxon>Gammaproteobacteria</taxon>
        <taxon>Pseudomonadales</taxon>
        <taxon>Pseudomonadaceae</taxon>
        <taxon>Pseudomonas</taxon>
    </lineage>
</organism>
<evidence type="ECO:0000313" key="2">
    <source>
        <dbReference type="EMBL" id="MBI6627601.1"/>
    </source>
</evidence>